<evidence type="ECO:0000259" key="5">
    <source>
        <dbReference type="PROSITE" id="PS50931"/>
    </source>
</evidence>
<dbReference type="GO" id="GO:0019344">
    <property type="term" value="P:cysteine biosynthetic process"/>
    <property type="evidence" value="ECO:0007669"/>
    <property type="project" value="TreeGrafter"/>
</dbReference>
<dbReference type="Gene3D" id="1.10.10.10">
    <property type="entry name" value="Winged helix-like DNA-binding domain superfamily/Winged helix DNA-binding domain"/>
    <property type="match status" value="1"/>
</dbReference>
<dbReference type="PRINTS" id="PR00039">
    <property type="entry name" value="HTHLYSR"/>
</dbReference>
<dbReference type="PANTHER" id="PTHR30126:SF6">
    <property type="entry name" value="HTH-TYPE TRANSCRIPTIONAL REGULATOR CYSB-RELATED"/>
    <property type="match status" value="1"/>
</dbReference>
<dbReference type="InterPro" id="IPR036390">
    <property type="entry name" value="WH_DNA-bd_sf"/>
</dbReference>
<evidence type="ECO:0000256" key="2">
    <source>
        <dbReference type="ARBA" id="ARBA00023015"/>
    </source>
</evidence>
<reference evidence="6 7" key="1">
    <citation type="submission" date="2018-01" db="EMBL/GenBank/DDBJ databases">
        <title>Whole genome sequencing of Histamine producing bacteria.</title>
        <authorList>
            <person name="Butler K."/>
        </authorList>
    </citation>
    <scope>NUCLEOTIDE SEQUENCE [LARGE SCALE GENOMIC DNA]</scope>
    <source>
        <strain evidence="6 7">JCM 12947</strain>
    </source>
</reference>
<organism evidence="6 7">
    <name type="scientific">Photobacterium frigidiphilum</name>
    <dbReference type="NCBI Taxonomy" id="264736"/>
    <lineage>
        <taxon>Bacteria</taxon>
        <taxon>Pseudomonadati</taxon>
        <taxon>Pseudomonadota</taxon>
        <taxon>Gammaproteobacteria</taxon>
        <taxon>Vibrionales</taxon>
        <taxon>Vibrionaceae</taxon>
        <taxon>Photobacterium</taxon>
    </lineage>
</organism>
<dbReference type="PROSITE" id="PS50931">
    <property type="entry name" value="HTH_LYSR"/>
    <property type="match status" value="1"/>
</dbReference>
<comment type="similarity">
    <text evidence="1">Belongs to the LysR transcriptional regulatory family.</text>
</comment>
<name>A0A2T3JIA9_9GAMM</name>
<dbReference type="GO" id="GO:0003700">
    <property type="term" value="F:DNA-binding transcription factor activity"/>
    <property type="evidence" value="ECO:0007669"/>
    <property type="project" value="InterPro"/>
</dbReference>
<dbReference type="SUPFAM" id="SSF53850">
    <property type="entry name" value="Periplasmic binding protein-like II"/>
    <property type="match status" value="1"/>
</dbReference>
<dbReference type="GO" id="GO:0000976">
    <property type="term" value="F:transcription cis-regulatory region binding"/>
    <property type="evidence" value="ECO:0007669"/>
    <property type="project" value="TreeGrafter"/>
</dbReference>
<dbReference type="InterPro" id="IPR036388">
    <property type="entry name" value="WH-like_DNA-bd_sf"/>
</dbReference>
<accession>A0A2T3JIA9</accession>
<dbReference type="OrthoDB" id="5297026at2"/>
<dbReference type="AlphaFoldDB" id="A0A2T3JIA9"/>
<keyword evidence="3" id="KW-0238">DNA-binding</keyword>
<proteinExistence type="inferred from homology"/>
<evidence type="ECO:0000313" key="7">
    <source>
        <dbReference type="Proteomes" id="UP000240987"/>
    </source>
</evidence>
<keyword evidence="7" id="KW-1185">Reference proteome</keyword>
<dbReference type="EMBL" id="PYMJ01000009">
    <property type="protein sequence ID" value="PSU48652.1"/>
    <property type="molecule type" value="Genomic_DNA"/>
</dbReference>
<dbReference type="Pfam" id="PF03466">
    <property type="entry name" value="LysR_substrate"/>
    <property type="match status" value="1"/>
</dbReference>
<comment type="caution">
    <text evidence="6">The sequence shown here is derived from an EMBL/GenBank/DDBJ whole genome shotgun (WGS) entry which is preliminary data.</text>
</comment>
<evidence type="ECO:0000313" key="6">
    <source>
        <dbReference type="EMBL" id="PSU48652.1"/>
    </source>
</evidence>
<feature type="domain" description="HTH lysR-type" evidence="5">
    <location>
        <begin position="1"/>
        <end position="59"/>
    </location>
</feature>
<evidence type="ECO:0000256" key="3">
    <source>
        <dbReference type="ARBA" id="ARBA00023125"/>
    </source>
</evidence>
<keyword evidence="2" id="KW-0805">Transcription regulation</keyword>
<dbReference type="PANTHER" id="PTHR30126">
    <property type="entry name" value="HTH-TYPE TRANSCRIPTIONAL REGULATOR"/>
    <property type="match status" value="1"/>
</dbReference>
<keyword evidence="4" id="KW-0804">Transcription</keyword>
<gene>
    <name evidence="6" type="ORF">C9J12_11415</name>
</gene>
<dbReference type="SUPFAM" id="SSF46785">
    <property type="entry name" value="Winged helix' DNA-binding domain"/>
    <property type="match status" value="1"/>
</dbReference>
<evidence type="ECO:0000256" key="1">
    <source>
        <dbReference type="ARBA" id="ARBA00009437"/>
    </source>
</evidence>
<dbReference type="Pfam" id="PF00126">
    <property type="entry name" value="HTH_1"/>
    <property type="match status" value="1"/>
</dbReference>
<protein>
    <submittedName>
        <fullName evidence="6">Transcriptional regulator</fullName>
    </submittedName>
</protein>
<dbReference type="Proteomes" id="UP000240987">
    <property type="component" value="Unassembled WGS sequence"/>
</dbReference>
<dbReference type="InterPro" id="IPR005119">
    <property type="entry name" value="LysR_subst-bd"/>
</dbReference>
<evidence type="ECO:0000256" key="4">
    <source>
        <dbReference type="ARBA" id="ARBA00023163"/>
    </source>
</evidence>
<dbReference type="RefSeq" id="WP_107242830.1">
    <property type="nucleotide sequence ID" value="NZ_PYMJ01000009.1"/>
</dbReference>
<sequence>MKLQQLRYLRAIVNHDLNISAASKSIYTTQPGVSKQIGLLEAELGVKIFERKGKNLNAITSIGKQIIDEGMKILAVEERIYAISRDYLNPEGGCLNIYTTNTIARFLLPKTVNKFVKKHPDITFHIGAAHPDENGAIIKKGHSDFSIVAQDVERDKDLIVLPAYKWSLSLILPSNHPLRKEKDITLEMISKYNLISYDSGSTGKIAQDTAFAEQGIKPTYFMTAMDVDVIKQYVSMDLGIGIIATIAAKQICDGDIVAIPLEGIIPDCDAWICYSRNVFLQKHMYDFIESFAPHLKQEVMEVIAHSTNNEIVKISQEFELPRY</sequence>
<dbReference type="Gene3D" id="3.40.190.10">
    <property type="entry name" value="Periplasmic binding protein-like II"/>
    <property type="match status" value="2"/>
</dbReference>
<dbReference type="InterPro" id="IPR000847">
    <property type="entry name" value="LysR_HTH_N"/>
</dbReference>